<dbReference type="PROSITE" id="PS00571">
    <property type="entry name" value="AMIDASES"/>
    <property type="match status" value="1"/>
</dbReference>
<evidence type="ECO:0000313" key="8">
    <source>
        <dbReference type="EMBL" id="KAF2749378.1"/>
    </source>
</evidence>
<dbReference type="EMBL" id="MU006566">
    <property type="protein sequence ID" value="KAF2749378.1"/>
    <property type="molecule type" value="Genomic_DNA"/>
</dbReference>
<evidence type="ECO:0000256" key="4">
    <source>
        <dbReference type="ARBA" id="ARBA00022801"/>
    </source>
</evidence>
<dbReference type="PANTHER" id="PTHR46072:SF6">
    <property type="entry name" value="AMIDASE, PUTATIVE (AFU_ORTHOLOGUE AFUA_1G14530)-RELATED"/>
    <property type="match status" value="1"/>
</dbReference>
<sequence length="565" mass="62059">MAQKKEVTGPKLPEKWQMIAWSKQDERFSRIPTEWILKSSPAPETTSYVDIPRKCGILSDLELKITEEYDATALAEAIRKRELKCVDVARAFCKRAAIAQQLTNCLTEILFTDALARAEQLDAHLASGKPPLGPLHGVPVSLKDTFQIKGYDASIGIAALCFKPATENSVLVDILLDAGAVLYCKTQIPQTLMALDSHNNVFGRTINPLNTRVTAGGSSGGEGALLAMRGSVLGVGTDVGGSIRIPSMCNGTYGIKPSWQRIPFAGQVDGNLPSISRLGIPASAGPMANSMRDIEFFFSAVAAHKPWTRDPDVVPTPWNALMCVGKRRKLRIGVVRRDGVMEPHPPILRLMDEVAAKMRTAGIEVVDMDITPLFSQCQSLANALFGVDGGNAMFDLLELTDEPLSPWLATRLRRKKALPLDKVRELQEKRNVLQKKFLKIWNDAHGNEIDAFICPVAPHPVPPIDRYNGVSYTSSFVLLDYPAGTVPVRRFTEDDTKGEIEGKVKGNWDKANRELWTKVDRNVYIGTQLAVQVVAPKLEERKLCEAMSAIDEAVRDEGKAPSARL</sequence>
<comment type="catalytic activity">
    <reaction evidence="1">
        <text>a monocarboxylic acid amide + H2O = a monocarboxylate + NH4(+)</text>
        <dbReference type="Rhea" id="RHEA:12020"/>
        <dbReference type="ChEBI" id="CHEBI:15377"/>
        <dbReference type="ChEBI" id="CHEBI:28938"/>
        <dbReference type="ChEBI" id="CHEBI:35757"/>
        <dbReference type="ChEBI" id="CHEBI:83628"/>
        <dbReference type="EC" id="3.5.1.4"/>
    </reaction>
</comment>
<name>A0A6A6VFJ0_9PLEO</name>
<dbReference type="AlphaFoldDB" id="A0A6A6VFJ0"/>
<feature type="binding site" evidence="6">
    <location>
        <position position="192"/>
    </location>
    <ligand>
        <name>substrate</name>
    </ligand>
</feature>
<dbReference type="InterPro" id="IPR020556">
    <property type="entry name" value="Amidase_CS"/>
</dbReference>
<dbReference type="PIRSF" id="PIRSF001221">
    <property type="entry name" value="Amidase_fungi"/>
    <property type="match status" value="1"/>
</dbReference>
<dbReference type="PANTHER" id="PTHR46072">
    <property type="entry name" value="AMIDASE-RELATED-RELATED"/>
    <property type="match status" value="1"/>
</dbReference>
<evidence type="ECO:0000256" key="1">
    <source>
        <dbReference type="ARBA" id="ARBA00001311"/>
    </source>
</evidence>
<dbReference type="InterPro" id="IPR036928">
    <property type="entry name" value="AS_sf"/>
</dbReference>
<keyword evidence="4" id="KW-0378">Hydrolase</keyword>
<reference evidence="8" key="1">
    <citation type="journal article" date="2020" name="Stud. Mycol.">
        <title>101 Dothideomycetes genomes: a test case for predicting lifestyles and emergence of pathogens.</title>
        <authorList>
            <person name="Haridas S."/>
            <person name="Albert R."/>
            <person name="Binder M."/>
            <person name="Bloem J."/>
            <person name="Labutti K."/>
            <person name="Salamov A."/>
            <person name="Andreopoulos B."/>
            <person name="Baker S."/>
            <person name="Barry K."/>
            <person name="Bills G."/>
            <person name="Bluhm B."/>
            <person name="Cannon C."/>
            <person name="Castanera R."/>
            <person name="Culley D."/>
            <person name="Daum C."/>
            <person name="Ezra D."/>
            <person name="Gonzalez J."/>
            <person name="Henrissat B."/>
            <person name="Kuo A."/>
            <person name="Liang C."/>
            <person name="Lipzen A."/>
            <person name="Lutzoni F."/>
            <person name="Magnuson J."/>
            <person name="Mondo S."/>
            <person name="Nolan M."/>
            <person name="Ohm R."/>
            <person name="Pangilinan J."/>
            <person name="Park H.-J."/>
            <person name="Ramirez L."/>
            <person name="Alfaro M."/>
            <person name="Sun H."/>
            <person name="Tritt A."/>
            <person name="Yoshinaga Y."/>
            <person name="Zwiers L.-H."/>
            <person name="Turgeon B."/>
            <person name="Goodwin S."/>
            <person name="Spatafora J."/>
            <person name="Crous P."/>
            <person name="Grigoriev I."/>
        </authorList>
    </citation>
    <scope>NUCLEOTIDE SEQUENCE</scope>
    <source>
        <strain evidence="8">CBS 119925</strain>
    </source>
</reference>
<evidence type="ECO:0000313" key="9">
    <source>
        <dbReference type="Proteomes" id="UP000799440"/>
    </source>
</evidence>
<dbReference type="SUPFAM" id="SSF75304">
    <property type="entry name" value="Amidase signature (AS) enzymes"/>
    <property type="match status" value="1"/>
</dbReference>
<organism evidence="8 9">
    <name type="scientific">Sporormia fimetaria CBS 119925</name>
    <dbReference type="NCBI Taxonomy" id="1340428"/>
    <lineage>
        <taxon>Eukaryota</taxon>
        <taxon>Fungi</taxon>
        <taxon>Dikarya</taxon>
        <taxon>Ascomycota</taxon>
        <taxon>Pezizomycotina</taxon>
        <taxon>Dothideomycetes</taxon>
        <taxon>Pleosporomycetidae</taxon>
        <taxon>Pleosporales</taxon>
        <taxon>Sporormiaceae</taxon>
        <taxon>Sporormia</taxon>
    </lineage>
</organism>
<dbReference type="EC" id="3.5.1.4" evidence="3"/>
<protein>
    <recommendedName>
        <fullName evidence="3">amidase</fullName>
        <ecNumber evidence="3">3.5.1.4</ecNumber>
    </recommendedName>
</protein>
<evidence type="ECO:0000256" key="6">
    <source>
        <dbReference type="PIRSR" id="PIRSR001221-2"/>
    </source>
</evidence>
<proteinExistence type="inferred from homology"/>
<dbReference type="GO" id="GO:0004040">
    <property type="term" value="F:amidase activity"/>
    <property type="evidence" value="ECO:0007669"/>
    <property type="project" value="UniProtKB-EC"/>
</dbReference>
<evidence type="ECO:0000256" key="3">
    <source>
        <dbReference type="ARBA" id="ARBA00012922"/>
    </source>
</evidence>
<feature type="binding site" evidence="6">
    <location>
        <begin position="239"/>
        <end position="242"/>
    </location>
    <ligand>
        <name>substrate</name>
    </ligand>
</feature>
<keyword evidence="9" id="KW-1185">Reference proteome</keyword>
<feature type="active site" description="Charge relay system" evidence="5">
    <location>
        <position position="143"/>
    </location>
</feature>
<feature type="domain" description="Amidase" evidence="7">
    <location>
        <begin position="88"/>
        <end position="544"/>
    </location>
</feature>
<gene>
    <name evidence="8" type="ORF">M011DRAFT_465809</name>
</gene>
<accession>A0A6A6VFJ0</accession>
<evidence type="ECO:0000256" key="5">
    <source>
        <dbReference type="PIRSR" id="PIRSR001221-1"/>
    </source>
</evidence>
<dbReference type="OrthoDB" id="6428749at2759"/>
<evidence type="ECO:0000256" key="2">
    <source>
        <dbReference type="ARBA" id="ARBA00009199"/>
    </source>
</evidence>
<dbReference type="InterPro" id="IPR023631">
    <property type="entry name" value="Amidase_dom"/>
</dbReference>
<evidence type="ECO:0000259" key="7">
    <source>
        <dbReference type="Pfam" id="PF01425"/>
    </source>
</evidence>
<comment type="similarity">
    <text evidence="2">Belongs to the amidase family.</text>
</comment>
<dbReference type="Gene3D" id="3.90.1300.10">
    <property type="entry name" value="Amidase signature (AS) domain"/>
    <property type="match status" value="1"/>
</dbReference>
<feature type="active site" description="Acyl-ester intermediate" evidence="5">
    <location>
        <position position="242"/>
    </location>
</feature>
<dbReference type="Pfam" id="PF01425">
    <property type="entry name" value="Amidase"/>
    <property type="match status" value="1"/>
</dbReference>
<dbReference type="Proteomes" id="UP000799440">
    <property type="component" value="Unassembled WGS sequence"/>
</dbReference>
<feature type="active site" description="Charge relay system" evidence="5">
    <location>
        <position position="218"/>
    </location>
</feature>
<feature type="binding site" evidence="6">
    <location>
        <position position="218"/>
    </location>
    <ligand>
        <name>substrate</name>
    </ligand>
</feature>